<name>A0A3T0MXV4_9RHOB</name>
<feature type="chain" id="PRO_5019535009" evidence="1">
    <location>
        <begin position="25"/>
        <end position="142"/>
    </location>
</feature>
<dbReference type="OrthoDB" id="7864030at2"/>
<dbReference type="KEGG" id="sedi:EBB79_00910"/>
<sequence length="142" mass="15571">MIGSFSRVVLSVIALCTISTVAQAKVVACTFDKVTSVGMGSKKNTRDFLGETITFDTTKELINVKWTDGVSGWMSADKIMKNGSFTSYILFSDIEFSDGTYPMKFLFRLSADEAGAEVRSEMQKNAGGGREWKENAARYTCA</sequence>
<evidence type="ECO:0000256" key="1">
    <source>
        <dbReference type="SAM" id="SignalP"/>
    </source>
</evidence>
<proteinExistence type="predicted"/>
<protein>
    <submittedName>
        <fullName evidence="2">Uncharacterized protein</fullName>
    </submittedName>
</protein>
<reference evidence="2 3" key="1">
    <citation type="submission" date="2018-10" db="EMBL/GenBank/DDBJ databases">
        <title>Parasedimentitalea marina sp. nov., a psychrophilic bacterium isolated from deep seawater of the New Britain Trench.</title>
        <authorList>
            <person name="Cao J."/>
        </authorList>
    </citation>
    <scope>NUCLEOTIDE SEQUENCE [LARGE SCALE GENOMIC DNA]</scope>
    <source>
        <strain evidence="2 3">W43</strain>
    </source>
</reference>
<dbReference type="AlphaFoldDB" id="A0A3T0MXV4"/>
<feature type="signal peptide" evidence="1">
    <location>
        <begin position="1"/>
        <end position="24"/>
    </location>
</feature>
<dbReference type="Proteomes" id="UP000283063">
    <property type="component" value="Chromosome"/>
</dbReference>
<accession>A0A3T0MXV4</accession>
<gene>
    <name evidence="2" type="ORF">EBB79_00910</name>
</gene>
<keyword evidence="3" id="KW-1185">Reference proteome</keyword>
<organism evidence="2 3">
    <name type="scientific">Parasedimentitalea marina</name>
    <dbReference type="NCBI Taxonomy" id="2483033"/>
    <lineage>
        <taxon>Bacteria</taxon>
        <taxon>Pseudomonadati</taxon>
        <taxon>Pseudomonadota</taxon>
        <taxon>Alphaproteobacteria</taxon>
        <taxon>Rhodobacterales</taxon>
        <taxon>Paracoccaceae</taxon>
        <taxon>Parasedimentitalea</taxon>
    </lineage>
</organism>
<evidence type="ECO:0000313" key="3">
    <source>
        <dbReference type="Proteomes" id="UP000283063"/>
    </source>
</evidence>
<dbReference type="RefSeq" id="WP_127747035.1">
    <property type="nucleotide sequence ID" value="NZ_CP033219.1"/>
</dbReference>
<dbReference type="EMBL" id="CP033219">
    <property type="protein sequence ID" value="AZV76596.1"/>
    <property type="molecule type" value="Genomic_DNA"/>
</dbReference>
<evidence type="ECO:0000313" key="2">
    <source>
        <dbReference type="EMBL" id="AZV76596.1"/>
    </source>
</evidence>
<keyword evidence="1" id="KW-0732">Signal</keyword>